<gene>
    <name evidence="1" type="ORF">QO001_002227</name>
</gene>
<dbReference type="AlphaFoldDB" id="A0AAJ1TM62"/>
<dbReference type="RefSeq" id="WP_230366115.1">
    <property type="nucleotide sequence ID" value="NZ_JAJALK010000004.1"/>
</dbReference>
<accession>A0AAJ1TM62</accession>
<organism evidence="1 2">
    <name type="scientific">Methylobacterium brachiatum</name>
    <dbReference type="NCBI Taxonomy" id="269660"/>
    <lineage>
        <taxon>Bacteria</taxon>
        <taxon>Pseudomonadati</taxon>
        <taxon>Pseudomonadota</taxon>
        <taxon>Alphaproteobacteria</taxon>
        <taxon>Hyphomicrobiales</taxon>
        <taxon>Methylobacteriaceae</taxon>
        <taxon>Methylobacterium</taxon>
    </lineage>
</organism>
<reference evidence="1" key="1">
    <citation type="submission" date="2023-07" db="EMBL/GenBank/DDBJ databases">
        <title>Genomic Encyclopedia of Type Strains, Phase IV (KMG-IV): sequencing the most valuable type-strain genomes for metagenomic binning, comparative biology and taxonomic classification.</title>
        <authorList>
            <person name="Goeker M."/>
        </authorList>
    </citation>
    <scope>NUCLEOTIDE SEQUENCE</scope>
    <source>
        <strain evidence="1">DSM 19569</strain>
    </source>
</reference>
<dbReference type="EMBL" id="JAUSWL010000003">
    <property type="protein sequence ID" value="MDQ0543301.1"/>
    <property type="molecule type" value="Genomic_DNA"/>
</dbReference>
<proteinExistence type="predicted"/>
<dbReference type="Proteomes" id="UP001223420">
    <property type="component" value="Unassembled WGS sequence"/>
</dbReference>
<evidence type="ECO:0000313" key="2">
    <source>
        <dbReference type="Proteomes" id="UP001223420"/>
    </source>
</evidence>
<protein>
    <submittedName>
        <fullName evidence="1">Uncharacterized protein</fullName>
    </submittedName>
</protein>
<comment type="caution">
    <text evidence="1">The sequence shown here is derived from an EMBL/GenBank/DDBJ whole genome shotgun (WGS) entry which is preliminary data.</text>
</comment>
<evidence type="ECO:0000313" key="1">
    <source>
        <dbReference type="EMBL" id="MDQ0543301.1"/>
    </source>
</evidence>
<name>A0AAJ1TM62_9HYPH</name>
<sequence length="123" mass="13538">MSPTLYLDAAETLARNCVRRHVDRTGLTWEAARDRVAEAFGWTPGTLYNLLRGRLKKLDGDLRAGLTRYAIEDIEHEIAALTRELECARGLGRSEDPALVRRASRLLAQAQALHAALTAGASL</sequence>